<gene>
    <name evidence="2" type="ORF">B0T11DRAFT_55905</name>
</gene>
<reference evidence="2" key="1">
    <citation type="journal article" date="2021" name="Nat. Commun.">
        <title>Genetic determinants of endophytism in the Arabidopsis root mycobiome.</title>
        <authorList>
            <person name="Mesny F."/>
            <person name="Miyauchi S."/>
            <person name="Thiergart T."/>
            <person name="Pickel B."/>
            <person name="Atanasova L."/>
            <person name="Karlsson M."/>
            <person name="Huettel B."/>
            <person name="Barry K.W."/>
            <person name="Haridas S."/>
            <person name="Chen C."/>
            <person name="Bauer D."/>
            <person name="Andreopoulos W."/>
            <person name="Pangilinan J."/>
            <person name="LaButti K."/>
            <person name="Riley R."/>
            <person name="Lipzen A."/>
            <person name="Clum A."/>
            <person name="Drula E."/>
            <person name="Henrissat B."/>
            <person name="Kohler A."/>
            <person name="Grigoriev I.V."/>
            <person name="Martin F.M."/>
            <person name="Hacquard S."/>
        </authorList>
    </citation>
    <scope>NUCLEOTIDE SEQUENCE</scope>
    <source>
        <strain evidence="2">MPI-CAGE-AT-0016</strain>
    </source>
</reference>
<feature type="region of interest" description="Disordered" evidence="1">
    <location>
        <begin position="1"/>
        <end position="35"/>
    </location>
</feature>
<evidence type="ECO:0000313" key="2">
    <source>
        <dbReference type="EMBL" id="KAH7367612.1"/>
    </source>
</evidence>
<dbReference type="Proteomes" id="UP000813385">
    <property type="component" value="Unassembled WGS sequence"/>
</dbReference>
<proteinExistence type="predicted"/>
<dbReference type="AlphaFoldDB" id="A0A8K0TQU4"/>
<dbReference type="EMBL" id="JAGPXD010000002">
    <property type="protein sequence ID" value="KAH7367612.1"/>
    <property type="molecule type" value="Genomic_DNA"/>
</dbReference>
<name>A0A8K0TQU4_9PEZI</name>
<comment type="caution">
    <text evidence="2">The sequence shown here is derived from an EMBL/GenBank/DDBJ whole genome shotgun (WGS) entry which is preliminary data.</text>
</comment>
<organism evidence="2 3">
    <name type="scientific">Plectosphaerella cucumerina</name>
    <dbReference type="NCBI Taxonomy" id="40658"/>
    <lineage>
        <taxon>Eukaryota</taxon>
        <taxon>Fungi</taxon>
        <taxon>Dikarya</taxon>
        <taxon>Ascomycota</taxon>
        <taxon>Pezizomycotina</taxon>
        <taxon>Sordariomycetes</taxon>
        <taxon>Hypocreomycetidae</taxon>
        <taxon>Glomerellales</taxon>
        <taxon>Plectosphaerellaceae</taxon>
        <taxon>Plectosphaerella</taxon>
    </lineage>
</organism>
<accession>A0A8K0TQU4</accession>
<evidence type="ECO:0000256" key="1">
    <source>
        <dbReference type="SAM" id="MobiDB-lite"/>
    </source>
</evidence>
<keyword evidence="3" id="KW-1185">Reference proteome</keyword>
<feature type="compositionally biased region" description="Polar residues" evidence="1">
    <location>
        <begin position="1"/>
        <end position="21"/>
    </location>
</feature>
<evidence type="ECO:0000313" key="3">
    <source>
        <dbReference type="Proteomes" id="UP000813385"/>
    </source>
</evidence>
<protein>
    <submittedName>
        <fullName evidence="2">Uncharacterized protein</fullName>
    </submittedName>
</protein>
<sequence length="228" mass="24392">MPAVSQSHPAPTVASLPTTEASRLGGGTDPDSASLVSPQGLTLFSSIHHPIPSHIPHPRHPASRQVGTIGSLCFHLPRYATVPIQTVCGSAPWTDWKATPTFSSVHVEAETSIARLPFATGRRIPCRVPSSRHQEACAGTHAPACEQILRGRGAELCAGTAAAPWVTSKLLPSRSLSLGSGSVRLSPTTPHSVTEVLRRHDHHRTTTQWRWLKLSIAFLLELVLTCDG</sequence>